<dbReference type="EMBL" id="BGPR01284506">
    <property type="protein sequence ID" value="GBN31803.1"/>
    <property type="molecule type" value="Genomic_DNA"/>
</dbReference>
<dbReference type="Proteomes" id="UP000499080">
    <property type="component" value="Unassembled WGS sequence"/>
</dbReference>
<comment type="caution">
    <text evidence="3">The sequence shown here is derived from an EMBL/GenBank/DDBJ whole genome shotgun (WGS) entry which is preliminary data.</text>
</comment>
<protein>
    <recommendedName>
        <fullName evidence="5">Reverse transcriptase domain-containing protein</fullName>
    </recommendedName>
</protein>
<gene>
    <name evidence="3" type="ORF">AVEN_156813_1</name>
    <name evidence="1" type="ORF">AVEN_20774_1</name>
    <name evidence="2" type="ORF">AVEN_76395_1</name>
</gene>
<feature type="non-terminal residue" evidence="3">
    <location>
        <position position="1"/>
    </location>
</feature>
<accession>A0A4Y2MZU1</accession>
<evidence type="ECO:0000313" key="3">
    <source>
        <dbReference type="EMBL" id="GBN31884.1"/>
    </source>
</evidence>
<evidence type="ECO:0000313" key="4">
    <source>
        <dbReference type="Proteomes" id="UP000499080"/>
    </source>
</evidence>
<sequence length="73" mass="8221">LVFGVGSSPFLLEAVLKYHLAKNCGVDPFVTKRLSNSFYADNLETSVHNESEFKRLINVSNELMKKGGFELRD</sequence>
<dbReference type="AlphaFoldDB" id="A0A4Y2MZU1"/>
<dbReference type="EMBL" id="BGPR01284539">
    <property type="protein sequence ID" value="GBN31884.1"/>
    <property type="molecule type" value="Genomic_DNA"/>
</dbReference>
<proteinExistence type="predicted"/>
<dbReference type="OrthoDB" id="6429852at2759"/>
<dbReference type="EMBL" id="BGPR01284475">
    <property type="protein sequence ID" value="GBN31727.1"/>
    <property type="molecule type" value="Genomic_DNA"/>
</dbReference>
<evidence type="ECO:0000313" key="2">
    <source>
        <dbReference type="EMBL" id="GBN31803.1"/>
    </source>
</evidence>
<evidence type="ECO:0000313" key="1">
    <source>
        <dbReference type="EMBL" id="GBN31727.1"/>
    </source>
</evidence>
<keyword evidence="4" id="KW-1185">Reference proteome</keyword>
<name>A0A4Y2MZU1_ARAVE</name>
<reference evidence="3 4" key="1">
    <citation type="journal article" date="2019" name="Sci. Rep.">
        <title>Orb-weaving spider Araneus ventricosus genome elucidates the spidroin gene catalogue.</title>
        <authorList>
            <person name="Kono N."/>
            <person name="Nakamura H."/>
            <person name="Ohtoshi R."/>
            <person name="Moran D.A.P."/>
            <person name="Shinohara A."/>
            <person name="Yoshida Y."/>
            <person name="Fujiwara M."/>
            <person name="Mori M."/>
            <person name="Tomita M."/>
            <person name="Arakawa K."/>
        </authorList>
    </citation>
    <scope>NUCLEOTIDE SEQUENCE [LARGE SCALE GENOMIC DNA]</scope>
</reference>
<evidence type="ECO:0008006" key="5">
    <source>
        <dbReference type="Google" id="ProtNLM"/>
    </source>
</evidence>
<organism evidence="3 4">
    <name type="scientific">Araneus ventricosus</name>
    <name type="common">Orbweaver spider</name>
    <name type="synonym">Epeira ventricosa</name>
    <dbReference type="NCBI Taxonomy" id="182803"/>
    <lineage>
        <taxon>Eukaryota</taxon>
        <taxon>Metazoa</taxon>
        <taxon>Ecdysozoa</taxon>
        <taxon>Arthropoda</taxon>
        <taxon>Chelicerata</taxon>
        <taxon>Arachnida</taxon>
        <taxon>Araneae</taxon>
        <taxon>Araneomorphae</taxon>
        <taxon>Entelegynae</taxon>
        <taxon>Araneoidea</taxon>
        <taxon>Araneidae</taxon>
        <taxon>Araneus</taxon>
    </lineage>
</organism>